<comment type="caution">
    <text evidence="1">The sequence shown here is derived from an EMBL/GenBank/DDBJ whole genome shotgun (WGS) entry which is preliminary data.</text>
</comment>
<dbReference type="Proteomes" id="UP001177021">
    <property type="component" value="Unassembled WGS sequence"/>
</dbReference>
<dbReference type="EMBL" id="CASHSV030000001">
    <property type="protein sequence ID" value="CAJ2630053.1"/>
    <property type="molecule type" value="Genomic_DNA"/>
</dbReference>
<evidence type="ECO:0000313" key="1">
    <source>
        <dbReference type="EMBL" id="CAJ2630053.1"/>
    </source>
</evidence>
<name>A0ACB0IDQ7_TRIPR</name>
<gene>
    <name evidence="1" type="ORF">MILVUS5_LOCUS1908</name>
</gene>
<protein>
    <submittedName>
        <fullName evidence="1">Uncharacterized protein</fullName>
    </submittedName>
</protein>
<evidence type="ECO:0000313" key="2">
    <source>
        <dbReference type="Proteomes" id="UP001177021"/>
    </source>
</evidence>
<accession>A0ACB0IDQ7</accession>
<keyword evidence="2" id="KW-1185">Reference proteome</keyword>
<organism evidence="1 2">
    <name type="scientific">Trifolium pratense</name>
    <name type="common">Red clover</name>
    <dbReference type="NCBI Taxonomy" id="57577"/>
    <lineage>
        <taxon>Eukaryota</taxon>
        <taxon>Viridiplantae</taxon>
        <taxon>Streptophyta</taxon>
        <taxon>Embryophyta</taxon>
        <taxon>Tracheophyta</taxon>
        <taxon>Spermatophyta</taxon>
        <taxon>Magnoliopsida</taxon>
        <taxon>eudicotyledons</taxon>
        <taxon>Gunneridae</taxon>
        <taxon>Pentapetalae</taxon>
        <taxon>rosids</taxon>
        <taxon>fabids</taxon>
        <taxon>Fabales</taxon>
        <taxon>Fabaceae</taxon>
        <taxon>Papilionoideae</taxon>
        <taxon>50 kb inversion clade</taxon>
        <taxon>NPAAA clade</taxon>
        <taxon>Hologalegina</taxon>
        <taxon>IRL clade</taxon>
        <taxon>Trifolieae</taxon>
        <taxon>Trifolium</taxon>
    </lineage>
</organism>
<reference evidence="1" key="1">
    <citation type="submission" date="2023-10" db="EMBL/GenBank/DDBJ databases">
        <authorList>
            <person name="Rodriguez Cubillos JULIANA M."/>
            <person name="De Vega J."/>
        </authorList>
    </citation>
    <scope>NUCLEOTIDE SEQUENCE</scope>
</reference>
<proteinExistence type="predicted"/>
<sequence length="394" mass="45723">MNHIHQLFNESKKNESLLIYETKKCILPQLVMAIYIFFLVKGILYLFITSGTLFFLTKVLGKFTCYLVSSLLCRRVGAMEAKKCNAGVGNTMDKVNFILKNLNSDILGNIFKRVDIFESNLAVSRFTEAWKKASNDEPVWQTLDFSMLKSDFVKTLTKPYVWVHSRSDASLSNLLFVALNLSQGNVKTLIFHYNLFLTNEQFIYTATRCPLVRRLVFVSWNCVKKIGIITAIRMWKDLVSMTMPNIRNPEYVFYEISMHCKNFRELKVMGCVDVHFASSLVRYLPNLKVLSLRCSGLSKEALILILDELKHLEVLNISHSCYVELKQNPRDGYKYSSDIDPIIIDKASRLREFHTCMKESCIMCKRTRDDDGYPRWYKYEEGIWKQDEVSSLAL</sequence>